<organism evidence="2">
    <name type="scientific">Anguilla anguilla</name>
    <name type="common">European freshwater eel</name>
    <name type="synonym">Muraena anguilla</name>
    <dbReference type="NCBI Taxonomy" id="7936"/>
    <lineage>
        <taxon>Eukaryota</taxon>
        <taxon>Metazoa</taxon>
        <taxon>Chordata</taxon>
        <taxon>Craniata</taxon>
        <taxon>Vertebrata</taxon>
        <taxon>Euteleostomi</taxon>
        <taxon>Actinopterygii</taxon>
        <taxon>Neopterygii</taxon>
        <taxon>Teleostei</taxon>
        <taxon>Anguilliformes</taxon>
        <taxon>Anguillidae</taxon>
        <taxon>Anguilla</taxon>
    </lineage>
</organism>
<sequence length="71" mass="8019">MIHQNTDQDKENDENQVGDRKTSGISTYPTEVSDENMPVRCEGKISVQEEEGHQGQSGLSLLRSRRLLSRC</sequence>
<feature type="region of interest" description="Disordered" evidence="1">
    <location>
        <begin position="1"/>
        <end position="39"/>
    </location>
</feature>
<name>A0A0E9XSF8_ANGAN</name>
<dbReference type="EMBL" id="GBXM01003812">
    <property type="protein sequence ID" value="JAI04766.1"/>
    <property type="molecule type" value="Transcribed_RNA"/>
</dbReference>
<proteinExistence type="predicted"/>
<protein>
    <submittedName>
        <fullName evidence="2">Uncharacterized protein</fullName>
    </submittedName>
</protein>
<evidence type="ECO:0000313" key="2">
    <source>
        <dbReference type="EMBL" id="JAI04766.1"/>
    </source>
</evidence>
<evidence type="ECO:0000256" key="1">
    <source>
        <dbReference type="SAM" id="MobiDB-lite"/>
    </source>
</evidence>
<accession>A0A0E9XSF8</accession>
<reference evidence="2" key="1">
    <citation type="submission" date="2014-11" db="EMBL/GenBank/DDBJ databases">
        <authorList>
            <person name="Amaro Gonzalez C."/>
        </authorList>
    </citation>
    <scope>NUCLEOTIDE SEQUENCE</scope>
</reference>
<reference evidence="2" key="2">
    <citation type="journal article" date="2015" name="Fish Shellfish Immunol.">
        <title>Early steps in the European eel (Anguilla anguilla)-Vibrio vulnificus interaction in the gills: Role of the RtxA13 toxin.</title>
        <authorList>
            <person name="Callol A."/>
            <person name="Pajuelo D."/>
            <person name="Ebbesson L."/>
            <person name="Teles M."/>
            <person name="MacKenzie S."/>
            <person name="Amaro C."/>
        </authorList>
    </citation>
    <scope>NUCLEOTIDE SEQUENCE</scope>
</reference>
<dbReference type="AlphaFoldDB" id="A0A0E9XSF8"/>